<keyword evidence="4" id="KW-1185">Reference proteome</keyword>
<feature type="domain" description="PH" evidence="2">
    <location>
        <begin position="8"/>
        <end position="107"/>
    </location>
</feature>
<sequence>MDRNSKNCTKISGYLEKKGKKKMISSYKKYWFVLEGGLLLFYRSKDDYETISPCKGSISLGPPCIVKPCPSMTGVFQVQTRIATVTLRAENRDEQNKWMQAIISEINPQKNLQRMSHFRYSMENIPQTKEPIGNSTPESESSQNSSEDIIQRLQKMGAQSYNPIGTINKVATLKQKDPKDGVPLPIINVDDDKLNNLDYRSSQHIYERISAELRETILDEDEELDETTKKSLNLPPQSFNTLKVKKEENRPKTFIIENDTYAISIQKKDFSEDVNVRAKTTNKNQDNHDKKEDKVKEKKSKKKLRYSKSFFSRKEPKTDYLIVENENYATVTKSNSSCDGGEDIRDVNENNLLKERSKNIEEENAYSIPNFFDETAKVQSYYEDADKIEYAEPNLFQEDDRSKTKEASDEKDKKKIKLKKKKSEEKTDANKEPKLKKRSSFIRRVWKRKDKTKEKYDENVGDEDLYETVPNTAVVENVCVTDSTAVQMLSELQNILEQKMPILIERISSGMSSPTTTEPHESDENIGVEEQAHVADDCQQNIIPNLPMKSSKIDTTSPFHNVPKTKPLTLPPKKKNDKKLETVKSLDEILQELNVQNPESRKNKVKKLIKRFSEPEFSENEVVLRNCKKNGHRDEIDAGELSRLLEELAKVTSAPILAPGVTSSLNGASIPDEELSKLLPIKQRRFSEPDYDIPRPHKSLTINQKRNVTENVIGSTRFFGPILKPADMMVSSDRNASDPSSQLDSITPDSLETNIQNSTVPQDKADNSDTHKYYKFVDMKLFYRNSDPHIYNELIVPDSKNDLDEFIIENEIYAEPRSISMNFELINNEKVAEYEHNSEVFVDSLELCKNEVSTGF</sequence>
<name>A0A9P0CUK1_9CUCU</name>
<feature type="compositionally biased region" description="Basic and acidic residues" evidence="1">
    <location>
        <begin position="398"/>
        <end position="413"/>
    </location>
</feature>
<dbReference type="Gene3D" id="2.30.29.30">
    <property type="entry name" value="Pleckstrin-homology domain (PH domain)/Phosphotyrosine-binding domain (PTB)"/>
    <property type="match status" value="1"/>
</dbReference>
<gene>
    <name evidence="3" type="ORF">PSYICH_LOCUS8472</name>
</gene>
<dbReference type="InterPro" id="IPR001849">
    <property type="entry name" value="PH_domain"/>
</dbReference>
<evidence type="ECO:0000313" key="4">
    <source>
        <dbReference type="Proteomes" id="UP001153636"/>
    </source>
</evidence>
<dbReference type="OrthoDB" id="2157866at2759"/>
<evidence type="ECO:0000256" key="1">
    <source>
        <dbReference type="SAM" id="MobiDB-lite"/>
    </source>
</evidence>
<dbReference type="PROSITE" id="PS50003">
    <property type="entry name" value="PH_DOMAIN"/>
    <property type="match status" value="1"/>
</dbReference>
<reference evidence="3" key="1">
    <citation type="submission" date="2022-01" db="EMBL/GenBank/DDBJ databases">
        <authorList>
            <person name="King R."/>
        </authorList>
    </citation>
    <scope>NUCLEOTIDE SEQUENCE</scope>
</reference>
<dbReference type="Proteomes" id="UP001153636">
    <property type="component" value="Chromosome 3"/>
</dbReference>
<feature type="region of interest" description="Disordered" evidence="1">
    <location>
        <begin position="392"/>
        <end position="436"/>
    </location>
</feature>
<proteinExistence type="predicted"/>
<feature type="compositionally biased region" description="Low complexity" evidence="1">
    <location>
        <begin position="135"/>
        <end position="147"/>
    </location>
</feature>
<dbReference type="CDD" id="cd00821">
    <property type="entry name" value="PH"/>
    <property type="match status" value="1"/>
</dbReference>
<dbReference type="SUPFAM" id="SSF50729">
    <property type="entry name" value="PH domain-like"/>
    <property type="match status" value="1"/>
</dbReference>
<organism evidence="3 4">
    <name type="scientific">Psylliodes chrysocephalus</name>
    <dbReference type="NCBI Taxonomy" id="3402493"/>
    <lineage>
        <taxon>Eukaryota</taxon>
        <taxon>Metazoa</taxon>
        <taxon>Ecdysozoa</taxon>
        <taxon>Arthropoda</taxon>
        <taxon>Hexapoda</taxon>
        <taxon>Insecta</taxon>
        <taxon>Pterygota</taxon>
        <taxon>Neoptera</taxon>
        <taxon>Endopterygota</taxon>
        <taxon>Coleoptera</taxon>
        <taxon>Polyphaga</taxon>
        <taxon>Cucujiformia</taxon>
        <taxon>Chrysomeloidea</taxon>
        <taxon>Chrysomelidae</taxon>
        <taxon>Galerucinae</taxon>
        <taxon>Alticini</taxon>
        <taxon>Psylliodes</taxon>
    </lineage>
</organism>
<feature type="region of interest" description="Disordered" evidence="1">
    <location>
        <begin position="277"/>
        <end position="300"/>
    </location>
</feature>
<evidence type="ECO:0000259" key="2">
    <source>
        <dbReference type="PROSITE" id="PS50003"/>
    </source>
</evidence>
<dbReference type="Pfam" id="PF00169">
    <property type="entry name" value="PH"/>
    <property type="match status" value="1"/>
</dbReference>
<dbReference type="SMART" id="SM00233">
    <property type="entry name" value="PH"/>
    <property type="match status" value="1"/>
</dbReference>
<feature type="region of interest" description="Disordered" evidence="1">
    <location>
        <begin position="554"/>
        <end position="577"/>
    </location>
</feature>
<feature type="compositionally biased region" description="Basic and acidic residues" evidence="1">
    <location>
        <begin position="285"/>
        <end position="296"/>
    </location>
</feature>
<dbReference type="EMBL" id="OV651815">
    <property type="protein sequence ID" value="CAH1108496.1"/>
    <property type="molecule type" value="Genomic_DNA"/>
</dbReference>
<dbReference type="AlphaFoldDB" id="A0A9P0CUK1"/>
<feature type="region of interest" description="Disordered" evidence="1">
    <location>
        <begin position="730"/>
        <end position="767"/>
    </location>
</feature>
<feature type="compositionally biased region" description="Basic and acidic residues" evidence="1">
    <location>
        <begin position="422"/>
        <end position="433"/>
    </location>
</feature>
<feature type="compositionally biased region" description="Polar residues" evidence="1">
    <location>
        <begin position="732"/>
        <end position="761"/>
    </location>
</feature>
<protein>
    <recommendedName>
        <fullName evidence="2">PH domain-containing protein</fullName>
    </recommendedName>
</protein>
<accession>A0A9P0CUK1</accession>
<evidence type="ECO:0000313" key="3">
    <source>
        <dbReference type="EMBL" id="CAH1108496.1"/>
    </source>
</evidence>
<dbReference type="InterPro" id="IPR011993">
    <property type="entry name" value="PH-like_dom_sf"/>
</dbReference>
<feature type="region of interest" description="Disordered" evidence="1">
    <location>
        <begin position="127"/>
        <end position="147"/>
    </location>
</feature>